<dbReference type="GeneID" id="24810840"/>
<dbReference type="EMBL" id="CP009520">
    <property type="protein sequence ID" value="AKB44624.1"/>
    <property type="molecule type" value="Genomic_DNA"/>
</dbReference>
<reference evidence="1 2" key="1">
    <citation type="submission" date="2014-07" db="EMBL/GenBank/DDBJ databases">
        <title>Methanogenic archaea and the global carbon cycle.</title>
        <authorList>
            <person name="Henriksen J.R."/>
            <person name="Luke J."/>
            <person name="Reinhart S."/>
            <person name="Benedict M.N."/>
            <person name="Youngblut N.D."/>
            <person name="Metcalf M.E."/>
            <person name="Whitaker R.J."/>
            <person name="Metcalf W.W."/>
        </authorList>
    </citation>
    <scope>NUCLEOTIDE SEQUENCE [LARGE SCALE GENOMIC DNA]</scope>
    <source>
        <strain evidence="1 2">Z-761</strain>
    </source>
</reference>
<dbReference type="Proteomes" id="UP000033096">
    <property type="component" value="Chromosome"/>
</dbReference>
<dbReference type="AlphaFoldDB" id="A0A0E3Q712"/>
<proteinExistence type="predicted"/>
<protein>
    <submittedName>
        <fullName evidence="1">Uncharacterized protein</fullName>
    </submittedName>
</protein>
<dbReference type="InterPro" id="IPR055710">
    <property type="entry name" value="DUF7286"/>
</dbReference>
<evidence type="ECO:0000313" key="2">
    <source>
        <dbReference type="Proteomes" id="UP000033096"/>
    </source>
</evidence>
<dbReference type="Pfam" id="PF23957">
    <property type="entry name" value="DUF7286"/>
    <property type="match status" value="1"/>
</dbReference>
<dbReference type="PATRIC" id="fig|1434123.4.peg.2881"/>
<organism evidence="1 2">
    <name type="scientific">Methanosarcina vacuolata Z-761</name>
    <dbReference type="NCBI Taxonomy" id="1434123"/>
    <lineage>
        <taxon>Archaea</taxon>
        <taxon>Methanobacteriati</taxon>
        <taxon>Methanobacteriota</taxon>
        <taxon>Stenosarchaea group</taxon>
        <taxon>Methanomicrobia</taxon>
        <taxon>Methanosarcinales</taxon>
        <taxon>Methanosarcinaceae</taxon>
        <taxon>Methanosarcina</taxon>
    </lineage>
</organism>
<sequence>MASVPYGLPVLPPHWIFTVNVWTYEVKGEYEIFTAIDNDNEAIPEPYFGHKGQKYVRKDDAIVLNNEPIPKPILF</sequence>
<dbReference type="HOGENOM" id="CLU_2662437_0_0_2"/>
<evidence type="ECO:0000313" key="1">
    <source>
        <dbReference type="EMBL" id="AKB44624.1"/>
    </source>
</evidence>
<keyword evidence="2" id="KW-1185">Reference proteome</keyword>
<dbReference type="RefSeq" id="WP_048121423.1">
    <property type="nucleotide sequence ID" value="NZ_CP009520.1"/>
</dbReference>
<name>A0A0E3Q712_9EURY</name>
<dbReference type="STRING" id="1434123.MSVAZ_2355"/>
<accession>A0A0E3Q712</accession>
<dbReference type="KEGG" id="mvc:MSVAZ_2355"/>
<gene>
    <name evidence="1" type="ORF">MSVAZ_2355</name>
</gene>